<dbReference type="Gene3D" id="3.40.50.720">
    <property type="entry name" value="NAD(P)-binding Rossmann-like Domain"/>
    <property type="match status" value="1"/>
</dbReference>
<dbReference type="GeneTree" id="ENSGT00940000165046"/>
<dbReference type="GO" id="GO:0016491">
    <property type="term" value="F:oxidoreductase activity"/>
    <property type="evidence" value="ECO:0007669"/>
    <property type="project" value="UniProtKB-KW"/>
</dbReference>
<accession>A0A670JC15</accession>
<comment type="similarity">
    <text evidence="3">Belongs to the short-chain dehydrogenases/reductases (SDR) family.</text>
</comment>
<gene>
    <name evidence="4" type="primary">LOC114602522</name>
</gene>
<proteinExistence type="inferred from homology"/>
<evidence type="ECO:0000313" key="5">
    <source>
        <dbReference type="Proteomes" id="UP000472272"/>
    </source>
</evidence>
<name>A0A670JC15_PODMU</name>
<protein>
    <submittedName>
        <fullName evidence="4">C-factor-like</fullName>
    </submittedName>
</protein>
<dbReference type="KEGG" id="pmua:114602522"/>
<keyword evidence="5" id="KW-1185">Reference proteome</keyword>
<dbReference type="PRINTS" id="PR00080">
    <property type="entry name" value="SDRFAMILY"/>
</dbReference>
<dbReference type="RefSeq" id="XP_028596691.1">
    <property type="nucleotide sequence ID" value="XM_028740858.1"/>
</dbReference>
<reference evidence="4" key="3">
    <citation type="submission" date="2025-09" db="UniProtKB">
        <authorList>
            <consortium name="Ensembl"/>
        </authorList>
    </citation>
    <scope>IDENTIFICATION</scope>
</reference>
<dbReference type="Pfam" id="PF00106">
    <property type="entry name" value="adh_short"/>
    <property type="match status" value="1"/>
</dbReference>
<dbReference type="PANTHER" id="PTHR43544">
    <property type="entry name" value="SHORT-CHAIN DEHYDROGENASE/REDUCTASE"/>
    <property type="match status" value="1"/>
</dbReference>
<dbReference type="Proteomes" id="UP000472272">
    <property type="component" value="Chromosome 8"/>
</dbReference>
<evidence type="ECO:0000256" key="1">
    <source>
        <dbReference type="ARBA" id="ARBA00022857"/>
    </source>
</evidence>
<dbReference type="GO" id="GO:0005737">
    <property type="term" value="C:cytoplasm"/>
    <property type="evidence" value="ECO:0007669"/>
    <property type="project" value="TreeGrafter"/>
</dbReference>
<dbReference type="OMA" id="GIGLEYC"/>
<organism evidence="4 5">
    <name type="scientific">Podarcis muralis</name>
    <name type="common">Wall lizard</name>
    <name type="synonym">Lacerta muralis</name>
    <dbReference type="NCBI Taxonomy" id="64176"/>
    <lineage>
        <taxon>Eukaryota</taxon>
        <taxon>Metazoa</taxon>
        <taxon>Chordata</taxon>
        <taxon>Craniata</taxon>
        <taxon>Vertebrata</taxon>
        <taxon>Euteleostomi</taxon>
        <taxon>Lepidosauria</taxon>
        <taxon>Squamata</taxon>
        <taxon>Bifurcata</taxon>
        <taxon>Unidentata</taxon>
        <taxon>Episquamata</taxon>
        <taxon>Laterata</taxon>
        <taxon>Lacertibaenia</taxon>
        <taxon>Lacertidae</taxon>
        <taxon>Podarcis</taxon>
    </lineage>
</organism>
<dbReference type="OrthoDB" id="7289984at2759"/>
<evidence type="ECO:0000256" key="3">
    <source>
        <dbReference type="RuleBase" id="RU000363"/>
    </source>
</evidence>
<dbReference type="Ensembl" id="ENSPMRT00000023178.1">
    <property type="protein sequence ID" value="ENSPMRP00000021836.1"/>
    <property type="gene ID" value="ENSPMRG00000014180.1"/>
</dbReference>
<reference evidence="4" key="2">
    <citation type="submission" date="2025-08" db="UniProtKB">
        <authorList>
            <consortium name="Ensembl"/>
        </authorList>
    </citation>
    <scope>IDENTIFICATION</scope>
</reference>
<dbReference type="InterPro" id="IPR051468">
    <property type="entry name" value="Fungal_SecMetab_SDRs"/>
</dbReference>
<keyword evidence="1" id="KW-0521">NADP</keyword>
<dbReference type="InterPro" id="IPR036291">
    <property type="entry name" value="NAD(P)-bd_dom_sf"/>
</dbReference>
<evidence type="ECO:0000313" key="4">
    <source>
        <dbReference type="Ensembl" id="ENSPMRP00000021836.1"/>
    </source>
</evidence>
<evidence type="ECO:0000256" key="2">
    <source>
        <dbReference type="ARBA" id="ARBA00023002"/>
    </source>
</evidence>
<reference evidence="4 5" key="1">
    <citation type="journal article" date="2019" name="Proc. Natl. Acad. Sci. U.S.A.">
        <title>Regulatory changes in pterin and carotenoid genes underlie balanced color polymorphisms in the wall lizard.</title>
        <authorList>
            <person name="Andrade P."/>
            <person name="Pinho C."/>
            <person name="Perez I de Lanuza G."/>
            <person name="Afonso S."/>
            <person name="Brejcha J."/>
            <person name="Rubin C.J."/>
            <person name="Wallerman O."/>
            <person name="Pereira P."/>
            <person name="Sabatino S.J."/>
            <person name="Bellati A."/>
            <person name="Pellitteri-Rosa D."/>
            <person name="Bosakova Z."/>
            <person name="Bunikis I."/>
            <person name="Carretero M.A."/>
            <person name="Feiner N."/>
            <person name="Marsik P."/>
            <person name="Pauperio F."/>
            <person name="Salvi D."/>
            <person name="Soler L."/>
            <person name="While G.M."/>
            <person name="Uller T."/>
            <person name="Font E."/>
            <person name="Andersson L."/>
            <person name="Carneiro M."/>
        </authorList>
    </citation>
    <scope>NUCLEOTIDE SEQUENCE</scope>
</reference>
<dbReference type="SUPFAM" id="SSF51735">
    <property type="entry name" value="NAD(P)-binding Rossmann-fold domains"/>
    <property type="match status" value="1"/>
</dbReference>
<sequence>MDQALCRSVLITGANRGIGLGLVEGFLAASPCPEVVIATCRCPESAQELQKLCKQYSNIRVLPLDVVSENSIKETVKKVEDIVGEKGLNCLINNAGINVLGSLEDVTTEAMLRTFETNTVAQLMLSKAFLPLLKTAAKQSSTMGCHRAAIVNMSSISASIGLAKSNDIYHAVYPYRISKAALNMLTKCLATDLKLEGILCIALHPGWIQTDMGGTKAPLKVQDAVPSIISLLAQLSEKDNGAFLDWEGKTLPW</sequence>
<dbReference type="InterPro" id="IPR002347">
    <property type="entry name" value="SDR_fam"/>
</dbReference>
<dbReference type="PRINTS" id="PR00081">
    <property type="entry name" value="GDHRDH"/>
</dbReference>
<dbReference type="PANTHER" id="PTHR43544:SF7">
    <property type="entry name" value="NADB-LER2"/>
    <property type="match status" value="1"/>
</dbReference>
<dbReference type="AlphaFoldDB" id="A0A670JC15"/>
<dbReference type="GeneID" id="114602522"/>
<dbReference type="CDD" id="cd05325">
    <property type="entry name" value="carb_red_sniffer_like_SDR_c"/>
    <property type="match status" value="1"/>
</dbReference>
<keyword evidence="2" id="KW-0560">Oxidoreductase</keyword>